<dbReference type="InterPro" id="IPR003653">
    <property type="entry name" value="Peptidase_C48_C"/>
</dbReference>
<evidence type="ECO:0000256" key="6">
    <source>
        <dbReference type="SAM" id="MobiDB-lite"/>
    </source>
</evidence>
<protein>
    <recommendedName>
        <fullName evidence="7">Ubiquitin-like protease family profile domain-containing protein</fullName>
    </recommendedName>
</protein>
<reference evidence="8 9" key="1">
    <citation type="submission" date="2021-05" db="EMBL/GenBank/DDBJ databases">
        <title>Genome Assembly of Synthetic Allotetraploid Brassica napus Reveals Homoeologous Exchanges between Subgenomes.</title>
        <authorList>
            <person name="Davis J.T."/>
        </authorList>
    </citation>
    <scope>NUCLEOTIDE SEQUENCE [LARGE SCALE GENOMIC DNA]</scope>
    <source>
        <strain evidence="9">cv. Da-Ae</strain>
        <tissue evidence="8">Seedling</tissue>
    </source>
</reference>
<dbReference type="Pfam" id="PF02902">
    <property type="entry name" value="Peptidase_C48"/>
    <property type="match status" value="1"/>
</dbReference>
<sequence length="580" mass="66593">MGAVAINRKRTEDSLNFNQQSPSQASKKKRRFSFGIVSPDSNKPSSSTISRISRYPDAKAPLRREIHAPSRASLRYALPKPKPNDYSFKRRAFDALRFFTKDKDVIDLGDEEEEEPEIEIEIEIGKEAVCEDSSVEVVEPPSSSMLDSMSLVRQEAASSLEAYKKLLQSAERRNSKLEALGFEILFNEKRLSQLRQSRPKPVDKPLKVVPDEPFIPLTEEEEAEVYNAFTGKNRRKVLVTHANSNIDITGEVLQCLTPSAWLNDEVINVYLELLKERETREPKKYLKCHFFNTFFYKKLVSDSGYNYKAVRRWTTQRKLGYALIDCDMIFVPIHRGVHWTLAVINIRDRKFLYLDSLNGVDSKILNALAKYLGDEAKEKSGKDIDVSSWDMEFVEDLPQQQNGYDCGMFMLKYIDFFSRGLGLYFSQEHMPYFRLRTAKEILRLLVMSWLRSSCSLESLQDESHYHDRKSLLDTDDDSSEEMGQGKSKLLMRNTPFGSTSSESGVNDSWGLALLSCGDERIIRSILKQARCLSAFRIYSDETATTEWLRSVPRMTMENGTSIQEEGENIVHELVVLERIS</sequence>
<keyword evidence="2" id="KW-0645">Protease</keyword>
<evidence type="ECO:0000259" key="7">
    <source>
        <dbReference type="PROSITE" id="PS50600"/>
    </source>
</evidence>
<dbReference type="PROSITE" id="PS50600">
    <property type="entry name" value="ULP_PROTEASE"/>
    <property type="match status" value="1"/>
</dbReference>
<proteinExistence type="inferred from homology"/>
<feature type="compositionally biased region" description="Polar residues" evidence="6">
    <location>
        <begin position="39"/>
        <end position="51"/>
    </location>
</feature>
<evidence type="ECO:0000256" key="2">
    <source>
        <dbReference type="ARBA" id="ARBA00022670"/>
    </source>
</evidence>
<gene>
    <name evidence="8" type="ORF">HID58_012171</name>
</gene>
<keyword evidence="5" id="KW-0175">Coiled coil</keyword>
<evidence type="ECO:0000256" key="1">
    <source>
        <dbReference type="ARBA" id="ARBA00005234"/>
    </source>
</evidence>
<keyword evidence="9" id="KW-1185">Reference proteome</keyword>
<keyword evidence="4" id="KW-0788">Thiol protease</keyword>
<evidence type="ECO:0000256" key="4">
    <source>
        <dbReference type="ARBA" id="ARBA00022807"/>
    </source>
</evidence>
<feature type="region of interest" description="Disordered" evidence="6">
    <location>
        <begin position="1"/>
        <end position="56"/>
    </location>
</feature>
<feature type="compositionally biased region" description="Polar residues" evidence="6">
    <location>
        <begin position="14"/>
        <end position="25"/>
    </location>
</feature>
<dbReference type="PANTHER" id="PTHR12606">
    <property type="entry name" value="SENTRIN/SUMO-SPECIFIC PROTEASE"/>
    <property type="match status" value="1"/>
</dbReference>
<dbReference type="InterPro" id="IPR038765">
    <property type="entry name" value="Papain-like_cys_pep_sf"/>
</dbReference>
<evidence type="ECO:0000313" key="8">
    <source>
        <dbReference type="EMBL" id="KAH0935054.1"/>
    </source>
</evidence>
<keyword evidence="3" id="KW-0378">Hydrolase</keyword>
<dbReference type="Gene3D" id="3.40.395.10">
    <property type="entry name" value="Adenoviral Proteinase, Chain A"/>
    <property type="match status" value="1"/>
</dbReference>
<comment type="similarity">
    <text evidence="1">Belongs to the peptidase C48 family.</text>
</comment>
<name>A0ABQ8E0B6_BRANA</name>
<organism evidence="8 9">
    <name type="scientific">Brassica napus</name>
    <name type="common">Rape</name>
    <dbReference type="NCBI Taxonomy" id="3708"/>
    <lineage>
        <taxon>Eukaryota</taxon>
        <taxon>Viridiplantae</taxon>
        <taxon>Streptophyta</taxon>
        <taxon>Embryophyta</taxon>
        <taxon>Tracheophyta</taxon>
        <taxon>Spermatophyta</taxon>
        <taxon>Magnoliopsida</taxon>
        <taxon>eudicotyledons</taxon>
        <taxon>Gunneridae</taxon>
        <taxon>Pentapetalae</taxon>
        <taxon>rosids</taxon>
        <taxon>malvids</taxon>
        <taxon>Brassicales</taxon>
        <taxon>Brassicaceae</taxon>
        <taxon>Brassiceae</taxon>
        <taxon>Brassica</taxon>
    </lineage>
</organism>
<feature type="coiled-coil region" evidence="5">
    <location>
        <begin position="153"/>
        <end position="180"/>
    </location>
</feature>
<accession>A0ABQ8E0B6</accession>
<dbReference type="EMBL" id="JAGKQM010000003">
    <property type="protein sequence ID" value="KAH0935054.1"/>
    <property type="molecule type" value="Genomic_DNA"/>
</dbReference>
<evidence type="ECO:0000256" key="5">
    <source>
        <dbReference type="SAM" id="Coils"/>
    </source>
</evidence>
<dbReference type="SUPFAM" id="SSF54001">
    <property type="entry name" value="Cysteine proteinases"/>
    <property type="match status" value="1"/>
</dbReference>
<feature type="region of interest" description="Disordered" evidence="6">
    <location>
        <begin position="470"/>
        <end position="491"/>
    </location>
</feature>
<feature type="domain" description="Ubiquitin-like protease family profile" evidence="7">
    <location>
        <begin position="246"/>
        <end position="417"/>
    </location>
</feature>
<dbReference type="PANTHER" id="PTHR12606:SF156">
    <property type="entry name" value="UBIQUITIN-LIKE-SPECIFIC PROTEASE ESD4-RELATED"/>
    <property type="match status" value="1"/>
</dbReference>
<dbReference type="Proteomes" id="UP000824890">
    <property type="component" value="Unassembled WGS sequence"/>
</dbReference>
<comment type="caution">
    <text evidence="8">The sequence shown here is derived from an EMBL/GenBank/DDBJ whole genome shotgun (WGS) entry which is preliminary data.</text>
</comment>
<evidence type="ECO:0000313" key="9">
    <source>
        <dbReference type="Proteomes" id="UP000824890"/>
    </source>
</evidence>
<evidence type="ECO:0000256" key="3">
    <source>
        <dbReference type="ARBA" id="ARBA00022801"/>
    </source>
</evidence>